<reference evidence="9 10" key="1">
    <citation type="journal article" date="2015" name="Genome Announc.">
        <title>Expanding the biotechnology potential of lactobacilli through comparative genomics of 213 strains and associated genera.</title>
        <authorList>
            <person name="Sun Z."/>
            <person name="Harris H.M."/>
            <person name="McCann A."/>
            <person name="Guo C."/>
            <person name="Argimon S."/>
            <person name="Zhang W."/>
            <person name="Yang X."/>
            <person name="Jeffery I.B."/>
            <person name="Cooney J.C."/>
            <person name="Kagawa T.F."/>
            <person name="Liu W."/>
            <person name="Song Y."/>
            <person name="Salvetti E."/>
            <person name="Wrobel A."/>
            <person name="Rasinkangas P."/>
            <person name="Parkhill J."/>
            <person name="Rea M.C."/>
            <person name="O'Sullivan O."/>
            <person name="Ritari J."/>
            <person name="Douillard F.P."/>
            <person name="Paul Ross R."/>
            <person name="Yang R."/>
            <person name="Briner A.E."/>
            <person name="Felis G.E."/>
            <person name="de Vos W.M."/>
            <person name="Barrangou R."/>
            <person name="Klaenhammer T.R."/>
            <person name="Caufield P.W."/>
            <person name="Cui Y."/>
            <person name="Zhang H."/>
            <person name="O'Toole P.W."/>
        </authorList>
    </citation>
    <scope>NUCLEOTIDE SEQUENCE [LARGE SCALE GENOMIC DNA]</scope>
    <source>
        <strain evidence="9 10">DSM 15354</strain>
    </source>
</reference>
<evidence type="ECO:0000313" key="10">
    <source>
        <dbReference type="Proteomes" id="UP000051931"/>
    </source>
</evidence>
<feature type="transmembrane region" description="Helical" evidence="7">
    <location>
        <begin position="139"/>
        <end position="159"/>
    </location>
</feature>
<dbReference type="InterPro" id="IPR036259">
    <property type="entry name" value="MFS_trans_sf"/>
</dbReference>
<evidence type="ECO:0000313" key="9">
    <source>
        <dbReference type="EMBL" id="KRL62545.1"/>
    </source>
</evidence>
<dbReference type="EMBL" id="AZFB01000009">
    <property type="protein sequence ID" value="KRL62545.1"/>
    <property type="molecule type" value="Genomic_DNA"/>
</dbReference>
<feature type="domain" description="Major facilitator superfamily (MFS) profile" evidence="8">
    <location>
        <begin position="16"/>
        <end position="477"/>
    </location>
</feature>
<evidence type="ECO:0000256" key="3">
    <source>
        <dbReference type="ARBA" id="ARBA00022475"/>
    </source>
</evidence>
<evidence type="ECO:0000256" key="6">
    <source>
        <dbReference type="ARBA" id="ARBA00023136"/>
    </source>
</evidence>
<dbReference type="Pfam" id="PF07690">
    <property type="entry name" value="MFS_1"/>
    <property type="match status" value="1"/>
</dbReference>
<feature type="transmembrane region" description="Helical" evidence="7">
    <location>
        <begin position="12"/>
        <end position="34"/>
    </location>
</feature>
<dbReference type="PROSITE" id="PS50850">
    <property type="entry name" value="MFS"/>
    <property type="match status" value="1"/>
</dbReference>
<comment type="caution">
    <text evidence="9">The sequence shown here is derived from an EMBL/GenBank/DDBJ whole genome shotgun (WGS) entry which is preliminary data.</text>
</comment>
<keyword evidence="5 7" id="KW-1133">Transmembrane helix</keyword>
<comment type="subcellular location">
    <subcellularLocation>
        <location evidence="1">Cell membrane</location>
        <topology evidence="1">Multi-pass membrane protein</topology>
    </subcellularLocation>
</comment>
<dbReference type="STRING" id="1122152.GCA_000425905_00696"/>
<dbReference type="PRINTS" id="PR01036">
    <property type="entry name" value="TCRTETB"/>
</dbReference>
<name>A0A0R1S0J6_9LACO</name>
<feature type="transmembrane region" description="Helical" evidence="7">
    <location>
        <begin position="81"/>
        <end position="99"/>
    </location>
</feature>
<feature type="transmembrane region" description="Helical" evidence="7">
    <location>
        <begin position="360"/>
        <end position="385"/>
    </location>
</feature>
<dbReference type="eggNOG" id="COG2814">
    <property type="taxonomic scope" value="Bacteria"/>
</dbReference>
<dbReference type="GO" id="GO:0005886">
    <property type="term" value="C:plasma membrane"/>
    <property type="evidence" value="ECO:0007669"/>
    <property type="project" value="UniProtKB-SubCell"/>
</dbReference>
<feature type="transmembrane region" description="Helical" evidence="7">
    <location>
        <begin position="171"/>
        <end position="189"/>
    </location>
</feature>
<organism evidence="9 10">
    <name type="scientific">Lactobacillus psittaci DSM 15354</name>
    <dbReference type="NCBI Taxonomy" id="1122152"/>
    <lineage>
        <taxon>Bacteria</taxon>
        <taxon>Bacillati</taxon>
        <taxon>Bacillota</taxon>
        <taxon>Bacilli</taxon>
        <taxon>Lactobacillales</taxon>
        <taxon>Lactobacillaceae</taxon>
        <taxon>Lactobacillus</taxon>
    </lineage>
</organism>
<evidence type="ECO:0000256" key="7">
    <source>
        <dbReference type="SAM" id="Phobius"/>
    </source>
</evidence>
<feature type="transmembrane region" description="Helical" evidence="7">
    <location>
        <begin position="201"/>
        <end position="221"/>
    </location>
</feature>
<feature type="transmembrane region" description="Helical" evidence="7">
    <location>
        <begin position="302"/>
        <end position="323"/>
    </location>
</feature>
<dbReference type="RefSeq" id="WP_027825677.1">
    <property type="nucleotide sequence ID" value="NZ_AZFB01000009.1"/>
</dbReference>
<keyword evidence="4 7" id="KW-0812">Transmembrane</keyword>
<sequence>MISTDIHGNKYNRALLMTVLITGSFVTILTATLLATAYPSMMKTFNIDASTVQWLTTGFTLVNGIMIPVSAYLINKLSTKFMYISALIIYLLGTMLAYWSPNFQVLLAGRLVQAVGAGVSMPLMQSIILMIYPPEKRGAAMGTMGLAIGMAPAIGPTLSGYIVDHFTWRDLFGMIIPIILVVIIAAFFLMKDVLPNTSPKLDFWSVVTSIAGFGIMLYGFAEVGSKGWDDTTVVASLIIGAAIVALFAVRQFKLEEPFLNLNVFKTGQYTLGTIISSLAYMGMLAAEMILPLYIQNVLGKSAFQSGLILLPGAIAMGVMSPITGRLFDKYGAKQMVITGAVMLIFGTSAFLFIGPNTPTIYITVFYAVRMFGVAMMMMTVTTAGMNALPLNLMTHGTAVNNTVRQVAGSIGTAILTSVLTNVANSNTPAKSLLTQNPLAYKDKAIDAVILGYKAAFMVAIVFAVLLLFAALFLQKGNIAKKDEITNSKEVR</sequence>
<feature type="transmembrane region" description="Helical" evidence="7">
    <location>
        <begin position="233"/>
        <end position="249"/>
    </location>
</feature>
<feature type="transmembrane region" description="Helical" evidence="7">
    <location>
        <begin position="54"/>
        <end position="74"/>
    </location>
</feature>
<evidence type="ECO:0000259" key="8">
    <source>
        <dbReference type="PROSITE" id="PS50850"/>
    </source>
</evidence>
<keyword evidence="3" id="KW-1003">Cell membrane</keyword>
<dbReference type="AlphaFoldDB" id="A0A0R1S0J6"/>
<feature type="transmembrane region" description="Helical" evidence="7">
    <location>
        <begin position="111"/>
        <end position="132"/>
    </location>
</feature>
<proteinExistence type="predicted"/>
<dbReference type="Proteomes" id="UP000051931">
    <property type="component" value="Unassembled WGS sequence"/>
</dbReference>
<dbReference type="InterPro" id="IPR011701">
    <property type="entry name" value="MFS"/>
</dbReference>
<feature type="transmembrane region" description="Helical" evidence="7">
    <location>
        <begin position="444"/>
        <end position="473"/>
    </location>
</feature>
<feature type="transmembrane region" description="Helical" evidence="7">
    <location>
        <begin position="335"/>
        <end position="354"/>
    </location>
</feature>
<keyword evidence="2" id="KW-0813">Transport</keyword>
<dbReference type="Gene3D" id="1.20.1250.20">
    <property type="entry name" value="MFS general substrate transporter like domains"/>
    <property type="match status" value="1"/>
</dbReference>
<evidence type="ECO:0000256" key="2">
    <source>
        <dbReference type="ARBA" id="ARBA00022448"/>
    </source>
</evidence>
<dbReference type="GO" id="GO:0022857">
    <property type="term" value="F:transmembrane transporter activity"/>
    <property type="evidence" value="ECO:0007669"/>
    <property type="project" value="InterPro"/>
</dbReference>
<accession>A0A0R1S0J6</accession>
<gene>
    <name evidence="9" type="ORF">FC23_GL001312</name>
</gene>
<dbReference type="PANTHER" id="PTHR42718:SF24">
    <property type="entry name" value="MAJOR FACILITATOR SUPERFAMILY (MFS) PROFILE DOMAIN-CONTAINING PROTEIN"/>
    <property type="match status" value="1"/>
</dbReference>
<keyword evidence="10" id="KW-1185">Reference proteome</keyword>
<dbReference type="PANTHER" id="PTHR42718">
    <property type="entry name" value="MAJOR FACILITATOR SUPERFAMILY MULTIDRUG TRANSPORTER MFSC"/>
    <property type="match status" value="1"/>
</dbReference>
<dbReference type="NCBIfam" id="TIGR00711">
    <property type="entry name" value="efflux_EmrB"/>
    <property type="match status" value="1"/>
</dbReference>
<feature type="transmembrane region" description="Helical" evidence="7">
    <location>
        <begin position="269"/>
        <end position="290"/>
    </location>
</feature>
<dbReference type="SUPFAM" id="SSF103473">
    <property type="entry name" value="MFS general substrate transporter"/>
    <property type="match status" value="1"/>
</dbReference>
<keyword evidence="6 7" id="KW-0472">Membrane</keyword>
<evidence type="ECO:0000256" key="4">
    <source>
        <dbReference type="ARBA" id="ARBA00022692"/>
    </source>
</evidence>
<dbReference type="OrthoDB" id="9816041at2"/>
<dbReference type="PATRIC" id="fig|1122152.4.peg.1347"/>
<protein>
    <submittedName>
        <fullName evidence="9">Lincomycin resistance protein LmrB</fullName>
    </submittedName>
</protein>
<dbReference type="InterPro" id="IPR004638">
    <property type="entry name" value="EmrB-like"/>
</dbReference>
<dbReference type="CDD" id="cd17503">
    <property type="entry name" value="MFS_LmrB_MDR_like"/>
    <property type="match status" value="1"/>
</dbReference>
<evidence type="ECO:0000256" key="1">
    <source>
        <dbReference type="ARBA" id="ARBA00004651"/>
    </source>
</evidence>
<dbReference type="InterPro" id="IPR020846">
    <property type="entry name" value="MFS_dom"/>
</dbReference>
<evidence type="ECO:0000256" key="5">
    <source>
        <dbReference type="ARBA" id="ARBA00022989"/>
    </source>
</evidence>
<dbReference type="Gene3D" id="1.20.1720.10">
    <property type="entry name" value="Multidrug resistance protein D"/>
    <property type="match status" value="1"/>
</dbReference>